<dbReference type="EMBL" id="HBIX01034823">
    <property type="protein sequence ID" value="CAE0729970.1"/>
    <property type="molecule type" value="Transcribed_RNA"/>
</dbReference>
<proteinExistence type="predicted"/>
<name>A0A7S4AY11_9STRA</name>
<reference evidence="2" key="1">
    <citation type="submission" date="2021-01" db="EMBL/GenBank/DDBJ databases">
        <authorList>
            <person name="Corre E."/>
            <person name="Pelletier E."/>
            <person name="Niang G."/>
            <person name="Scheremetjew M."/>
            <person name="Finn R."/>
            <person name="Kale V."/>
            <person name="Holt S."/>
            <person name="Cochrane G."/>
            <person name="Meng A."/>
            <person name="Brown T."/>
            <person name="Cohen L."/>
        </authorList>
    </citation>
    <scope>NUCLEOTIDE SEQUENCE</scope>
    <source>
        <strain evidence="2">10249 10 AB</strain>
    </source>
</reference>
<gene>
    <name evidence="2" type="ORF">PAUS00366_LOCUS22755</name>
</gene>
<evidence type="ECO:0000256" key="1">
    <source>
        <dbReference type="SAM" id="MobiDB-lite"/>
    </source>
</evidence>
<feature type="compositionally biased region" description="Basic and acidic residues" evidence="1">
    <location>
        <begin position="1"/>
        <end position="16"/>
    </location>
</feature>
<feature type="compositionally biased region" description="Basic and acidic residues" evidence="1">
    <location>
        <begin position="201"/>
        <end position="211"/>
    </location>
</feature>
<evidence type="ECO:0000313" key="2">
    <source>
        <dbReference type="EMBL" id="CAE0729970.1"/>
    </source>
</evidence>
<feature type="region of interest" description="Disordered" evidence="1">
    <location>
        <begin position="1"/>
        <end position="28"/>
    </location>
</feature>
<protein>
    <submittedName>
        <fullName evidence="2">Uncharacterized protein</fullName>
    </submittedName>
</protein>
<organism evidence="2">
    <name type="scientific">Pseudo-nitzschia australis</name>
    <dbReference type="NCBI Taxonomy" id="44445"/>
    <lineage>
        <taxon>Eukaryota</taxon>
        <taxon>Sar</taxon>
        <taxon>Stramenopiles</taxon>
        <taxon>Ochrophyta</taxon>
        <taxon>Bacillariophyta</taxon>
        <taxon>Bacillariophyceae</taxon>
        <taxon>Bacillariophycidae</taxon>
        <taxon>Bacillariales</taxon>
        <taxon>Bacillariaceae</taxon>
        <taxon>Pseudo-nitzschia</taxon>
    </lineage>
</organism>
<feature type="region of interest" description="Disordered" evidence="1">
    <location>
        <begin position="197"/>
        <end position="221"/>
    </location>
</feature>
<dbReference type="AlphaFoldDB" id="A0A7S4AY11"/>
<accession>A0A7S4AY11</accession>
<sequence length="221" mass="24744">MNGSMLRDEVTSEKGKSTIRASSPSGSLASSVAFSTHSFDDIYVSDGQRGVKRTTFDKVFVYEFPLTLGDNPAVREGCPVALGTKCVHTTVVDLKAFENSRRSGTRNRRKAKDLYIPVFDRATILMSQGFTLEKIVQTVLEIEKIKKSRQECMKLNGWQKLNDAIDSAGKSLLRKFTRENYNKHKWNTIKNTTSNLNSDSNDIKGSRDQKRGNVVRAARTA</sequence>